<feature type="coiled-coil region" evidence="1">
    <location>
        <begin position="148"/>
        <end position="175"/>
    </location>
</feature>
<feature type="transmembrane region" description="Helical" evidence="2">
    <location>
        <begin position="14"/>
        <end position="39"/>
    </location>
</feature>
<protein>
    <submittedName>
        <fullName evidence="3">Uncharacterized protein</fullName>
    </submittedName>
</protein>
<dbReference type="OrthoDB" id="27073at2759"/>
<name>A0A139GVQ0_9PEZI</name>
<evidence type="ECO:0000313" key="4">
    <source>
        <dbReference type="Proteomes" id="UP000073492"/>
    </source>
</evidence>
<proteinExistence type="predicted"/>
<organism evidence="3 4">
    <name type="scientific">Pseudocercospora musae</name>
    <dbReference type="NCBI Taxonomy" id="113226"/>
    <lineage>
        <taxon>Eukaryota</taxon>
        <taxon>Fungi</taxon>
        <taxon>Dikarya</taxon>
        <taxon>Ascomycota</taxon>
        <taxon>Pezizomycotina</taxon>
        <taxon>Dothideomycetes</taxon>
        <taxon>Dothideomycetidae</taxon>
        <taxon>Mycosphaerellales</taxon>
        <taxon>Mycosphaerellaceae</taxon>
        <taxon>Pseudocercospora</taxon>
    </lineage>
</organism>
<keyword evidence="2" id="KW-1133">Transmembrane helix</keyword>
<dbReference type="EMBL" id="LFZO01001000">
    <property type="protein sequence ID" value="KXS94256.1"/>
    <property type="molecule type" value="Genomic_DNA"/>
</dbReference>
<comment type="caution">
    <text evidence="3">The sequence shown here is derived from an EMBL/GenBank/DDBJ whole genome shotgun (WGS) entry which is preliminary data.</text>
</comment>
<keyword evidence="2" id="KW-0812">Transmembrane</keyword>
<keyword evidence="2" id="KW-0472">Membrane</keyword>
<keyword evidence="4" id="KW-1185">Reference proteome</keyword>
<evidence type="ECO:0000313" key="3">
    <source>
        <dbReference type="EMBL" id="KXS94256.1"/>
    </source>
</evidence>
<evidence type="ECO:0000256" key="1">
    <source>
        <dbReference type="SAM" id="Coils"/>
    </source>
</evidence>
<gene>
    <name evidence="3" type="ORF">AC579_7333</name>
</gene>
<dbReference type="Proteomes" id="UP000073492">
    <property type="component" value="Unassembled WGS sequence"/>
</dbReference>
<reference evidence="3 4" key="1">
    <citation type="submission" date="2015-07" db="EMBL/GenBank/DDBJ databases">
        <title>Comparative genomics of the Sigatoka disease complex on banana suggests a link between parallel evolutionary changes in Pseudocercospora fijiensis and Pseudocercospora eumusae and increased virulence on the banana host.</title>
        <authorList>
            <person name="Chang T.-C."/>
            <person name="Salvucci A."/>
            <person name="Crous P.W."/>
            <person name="Stergiopoulos I."/>
        </authorList>
    </citation>
    <scope>NUCLEOTIDE SEQUENCE [LARGE SCALE GENOMIC DNA]</scope>
    <source>
        <strain evidence="3 4">CBS 116634</strain>
    </source>
</reference>
<accession>A0A139GVQ0</accession>
<sequence length="186" mass="20509">MFDSKLGDLRGQNAILAVFLVDFVFTAGALALFFGPALLKQIQNTSAKEDRSSMGRPCPTWKQMGQSSKAQAMASMSNSLRPNSGNADFLSLTDQEQALIQNHGQRKHTETIAVEMRGDVLVQHRRFPQAEDEPNLDRREAASQVTSLRALQESIEAQRKAAATLEQALSFLQNTDGPVVWDYVAT</sequence>
<dbReference type="AlphaFoldDB" id="A0A139GVQ0"/>
<evidence type="ECO:0000256" key="2">
    <source>
        <dbReference type="SAM" id="Phobius"/>
    </source>
</evidence>
<keyword evidence="1" id="KW-0175">Coiled coil</keyword>